<gene>
    <name evidence="1" type="ORF">CLV31_108144</name>
</gene>
<reference evidence="1 2" key="1">
    <citation type="submission" date="2018-06" db="EMBL/GenBank/DDBJ databases">
        <title>Genomic Encyclopedia of Archaeal and Bacterial Type Strains, Phase II (KMG-II): from individual species to whole genera.</title>
        <authorList>
            <person name="Goeker M."/>
        </authorList>
    </citation>
    <scope>NUCLEOTIDE SEQUENCE [LARGE SCALE GENOMIC DNA]</scope>
    <source>
        <strain evidence="1 2">T4</strain>
    </source>
</reference>
<keyword evidence="2" id="KW-1185">Reference proteome</keyword>
<evidence type="ECO:0000313" key="2">
    <source>
        <dbReference type="Proteomes" id="UP000248917"/>
    </source>
</evidence>
<dbReference type="Gene3D" id="2.120.10.30">
    <property type="entry name" value="TolB, C-terminal domain"/>
    <property type="match status" value="1"/>
</dbReference>
<dbReference type="SUPFAM" id="SSF101898">
    <property type="entry name" value="NHL repeat"/>
    <property type="match status" value="1"/>
</dbReference>
<dbReference type="RefSeq" id="WP_111393211.1">
    <property type="nucleotide sequence ID" value="NZ_QKTX01000008.1"/>
</dbReference>
<evidence type="ECO:0000313" key="1">
    <source>
        <dbReference type="EMBL" id="PZV82944.1"/>
    </source>
</evidence>
<dbReference type="AlphaFoldDB" id="A0A326RP72"/>
<sequence>MRKLFRLLTFSILLSCSPQNKESTFYLDQEAEYPILLSEVLEKDFWELFKLESAIELKLSQDYFISTIYRLKVHQNEYFALDETLGNLIRFDSNGKPLNRIGKIGEGPEELPNFSDFGIDERGNIVIGSGSGRKASIYSKEGEFLYSIKFKDQLDQLAVGNNHIFASLTYFNQLNKNLAIYNLEGDTLRTYFPYSSDVFPILLKNISGHLTTNFSGSILFNEPASAKIFEINEELEIKPKFQFISDTELWEENDRHNLNGFFETLGAAKLTHLRRFYEESDRYLLFNLNKKQDQVVRYVIDPRIGFFDKKTGKAYLSKKSESLVFTEGPLVADRNNFTLSIPKQELKKLVDNDPNWSGIKNFIEFSTIETEEYDSPILLKFSVRE</sequence>
<protein>
    <submittedName>
        <fullName evidence="1">6-bladed beta-propeller protein</fullName>
    </submittedName>
</protein>
<organism evidence="1 2">
    <name type="scientific">Algoriphagus aquaeductus</name>
    <dbReference type="NCBI Taxonomy" id="475299"/>
    <lineage>
        <taxon>Bacteria</taxon>
        <taxon>Pseudomonadati</taxon>
        <taxon>Bacteroidota</taxon>
        <taxon>Cytophagia</taxon>
        <taxon>Cytophagales</taxon>
        <taxon>Cyclobacteriaceae</taxon>
        <taxon>Algoriphagus</taxon>
    </lineage>
</organism>
<dbReference type="Proteomes" id="UP000248917">
    <property type="component" value="Unassembled WGS sequence"/>
</dbReference>
<comment type="caution">
    <text evidence="1">The sequence shown here is derived from an EMBL/GenBank/DDBJ whole genome shotgun (WGS) entry which is preliminary data.</text>
</comment>
<proteinExistence type="predicted"/>
<dbReference type="EMBL" id="QKTX01000008">
    <property type="protein sequence ID" value="PZV82944.1"/>
    <property type="molecule type" value="Genomic_DNA"/>
</dbReference>
<dbReference type="Pfam" id="PF17170">
    <property type="entry name" value="DUF5128"/>
    <property type="match status" value="1"/>
</dbReference>
<dbReference type="InterPro" id="IPR011042">
    <property type="entry name" value="6-blade_b-propeller_TolB-like"/>
</dbReference>
<dbReference type="OrthoDB" id="832945at2"/>
<accession>A0A326RP72</accession>
<name>A0A326RP72_9BACT</name>